<dbReference type="InterPro" id="IPR050266">
    <property type="entry name" value="AB_hydrolase_sf"/>
</dbReference>
<dbReference type="Pfam" id="PF00561">
    <property type="entry name" value="Abhydrolase_1"/>
    <property type="match status" value="1"/>
</dbReference>
<dbReference type="OrthoDB" id="149912at2"/>
<evidence type="ECO:0000256" key="2">
    <source>
        <dbReference type="ARBA" id="ARBA00022801"/>
    </source>
</evidence>
<dbReference type="GO" id="GO:0016020">
    <property type="term" value="C:membrane"/>
    <property type="evidence" value="ECO:0007669"/>
    <property type="project" value="TreeGrafter"/>
</dbReference>
<feature type="domain" description="AB hydrolase-1" evidence="3">
    <location>
        <begin position="26"/>
        <end position="155"/>
    </location>
</feature>
<evidence type="ECO:0000313" key="4">
    <source>
        <dbReference type="EMBL" id="CAA0118957.1"/>
    </source>
</evidence>
<dbReference type="GO" id="GO:0050357">
    <property type="term" value="F:tropinesterase activity"/>
    <property type="evidence" value="ECO:0007669"/>
    <property type="project" value="UniProtKB-EC"/>
</dbReference>
<keyword evidence="5" id="KW-1185">Reference proteome</keyword>
<dbReference type="InterPro" id="IPR029058">
    <property type="entry name" value="AB_hydrolase_fold"/>
</dbReference>
<dbReference type="PANTHER" id="PTHR43798:SF14">
    <property type="entry name" value="SERINE HYDROLASE-LIKE PROTEIN DDB_G0286239"/>
    <property type="match status" value="1"/>
</dbReference>
<dbReference type="PRINTS" id="PR00111">
    <property type="entry name" value="ABHYDROLASE"/>
</dbReference>
<dbReference type="AlphaFoldDB" id="A0A5S9QKQ1"/>
<sequence length="281" mass="31073">MNCIERSFDVRGIRLAAKHWNPEGGKPVIALHGWLDNAASFDVIAPLLGECSLLAFDQAGVGRSDFRPPSATYHLWDDLLDILEIADSLGWESFSLLGHSRGAALAIMLAATYPERVTSLGLIDGLMPLPVAASDAPEQMSDFLRGYRAGIRQGRGYASMQELVDLRALASSVDVSIAQLLGARAIEERDGRFYWRVDSRLKQPSSVKLTESHDRAFLQKVKCTAFVFLANQGLGSYDKLQAMVSDLEAPLWNVMRLDGHHHLHMDFQAKEISEVCCDLFV</sequence>
<dbReference type="InterPro" id="IPR000073">
    <property type="entry name" value="AB_hydrolase_1"/>
</dbReference>
<dbReference type="EMBL" id="CACSIO010000034">
    <property type="protein sequence ID" value="CAA0118957.1"/>
    <property type="molecule type" value="Genomic_DNA"/>
</dbReference>
<reference evidence="4 5" key="1">
    <citation type="submission" date="2019-11" db="EMBL/GenBank/DDBJ databases">
        <authorList>
            <person name="Holert J."/>
        </authorList>
    </citation>
    <scope>NUCLEOTIDE SEQUENCE [LARGE SCALE GENOMIC DNA]</scope>
    <source>
        <strain evidence="4">SB11_3</strain>
    </source>
</reference>
<protein>
    <submittedName>
        <fullName evidence="4">Tropinesterase</fullName>
        <ecNumber evidence="4">3.1.1.10</ecNumber>
    </submittedName>
</protein>
<dbReference type="EC" id="3.1.1.10" evidence="4"/>
<dbReference type="PANTHER" id="PTHR43798">
    <property type="entry name" value="MONOACYLGLYCEROL LIPASE"/>
    <property type="match status" value="1"/>
</dbReference>
<accession>A0A5S9QKQ1</accession>
<name>A0A5S9QKQ1_9GAMM</name>
<dbReference type="Proteomes" id="UP000441399">
    <property type="component" value="Unassembled WGS sequence"/>
</dbReference>
<gene>
    <name evidence="4" type="ORF">OPDIPICF_02198</name>
</gene>
<organism evidence="4 5">
    <name type="scientific">BD1-7 clade bacterium</name>
    <dbReference type="NCBI Taxonomy" id="2029982"/>
    <lineage>
        <taxon>Bacteria</taxon>
        <taxon>Pseudomonadati</taxon>
        <taxon>Pseudomonadota</taxon>
        <taxon>Gammaproteobacteria</taxon>
        <taxon>Cellvibrionales</taxon>
        <taxon>Spongiibacteraceae</taxon>
        <taxon>BD1-7 clade</taxon>
    </lineage>
</organism>
<evidence type="ECO:0000259" key="3">
    <source>
        <dbReference type="Pfam" id="PF00561"/>
    </source>
</evidence>
<proteinExistence type="inferred from homology"/>
<dbReference type="SUPFAM" id="SSF53474">
    <property type="entry name" value="alpha/beta-Hydrolases"/>
    <property type="match status" value="1"/>
</dbReference>
<keyword evidence="2 4" id="KW-0378">Hydrolase</keyword>
<dbReference type="Gene3D" id="3.40.50.1820">
    <property type="entry name" value="alpha/beta hydrolase"/>
    <property type="match status" value="1"/>
</dbReference>
<evidence type="ECO:0000256" key="1">
    <source>
        <dbReference type="ARBA" id="ARBA00008645"/>
    </source>
</evidence>
<comment type="similarity">
    <text evidence="1">Belongs to the AB hydrolase superfamily.</text>
</comment>
<evidence type="ECO:0000313" key="5">
    <source>
        <dbReference type="Proteomes" id="UP000441399"/>
    </source>
</evidence>